<protein>
    <submittedName>
        <fullName evidence="2">Uncharacterized protein</fullName>
    </submittedName>
</protein>
<accession>A0A915IXI0</accession>
<dbReference type="Proteomes" id="UP000887565">
    <property type="component" value="Unplaced"/>
</dbReference>
<reference evidence="2" key="1">
    <citation type="submission" date="2022-11" db="UniProtKB">
        <authorList>
            <consortium name="WormBaseParasite"/>
        </authorList>
    </citation>
    <scope>IDENTIFICATION</scope>
</reference>
<keyword evidence="1" id="KW-1185">Reference proteome</keyword>
<evidence type="ECO:0000313" key="2">
    <source>
        <dbReference type="WBParaSite" id="nRc.2.0.1.t18804-RA"/>
    </source>
</evidence>
<evidence type="ECO:0000313" key="1">
    <source>
        <dbReference type="Proteomes" id="UP000887565"/>
    </source>
</evidence>
<sequence length="68" mass="7806">MVNHARIPASCGTGADYCLNYKCCPDLCQYNKYQTGRCGFYITRTRKGCMCTNDYFVRFHSPAGQYKN</sequence>
<dbReference type="WBParaSite" id="nRc.2.0.1.t18804-RA">
    <property type="protein sequence ID" value="nRc.2.0.1.t18804-RA"/>
    <property type="gene ID" value="nRc.2.0.1.g18804"/>
</dbReference>
<dbReference type="AlphaFoldDB" id="A0A915IXI0"/>
<name>A0A915IXI0_ROMCU</name>
<organism evidence="1 2">
    <name type="scientific">Romanomermis culicivorax</name>
    <name type="common">Nematode worm</name>
    <dbReference type="NCBI Taxonomy" id="13658"/>
    <lineage>
        <taxon>Eukaryota</taxon>
        <taxon>Metazoa</taxon>
        <taxon>Ecdysozoa</taxon>
        <taxon>Nematoda</taxon>
        <taxon>Enoplea</taxon>
        <taxon>Dorylaimia</taxon>
        <taxon>Mermithida</taxon>
        <taxon>Mermithoidea</taxon>
        <taxon>Mermithidae</taxon>
        <taxon>Romanomermis</taxon>
    </lineage>
</organism>
<proteinExistence type="predicted"/>